<dbReference type="EMBL" id="JAUSVX010000011">
    <property type="protein sequence ID" value="MDQ0472297.1"/>
    <property type="molecule type" value="Genomic_DNA"/>
</dbReference>
<evidence type="ECO:0000313" key="2">
    <source>
        <dbReference type="Proteomes" id="UP001242480"/>
    </source>
</evidence>
<dbReference type="Pfam" id="PF08882">
    <property type="entry name" value="Acetone_carb_G"/>
    <property type="match status" value="1"/>
</dbReference>
<accession>A0ABU0JDD7</accession>
<protein>
    <submittedName>
        <fullName evidence="1">Acetone carboxylase gamma subunit</fullName>
        <ecNumber evidence="1">6.4.1.6</ecNumber>
    </submittedName>
</protein>
<dbReference type="Proteomes" id="UP001242480">
    <property type="component" value="Unassembled WGS sequence"/>
</dbReference>
<name>A0ABU0JDD7_9HYPH</name>
<keyword evidence="2" id="KW-1185">Reference proteome</keyword>
<proteinExistence type="predicted"/>
<dbReference type="EC" id="6.4.1.6" evidence="1"/>
<evidence type="ECO:0000313" key="1">
    <source>
        <dbReference type="EMBL" id="MDQ0472297.1"/>
    </source>
</evidence>
<dbReference type="PIRSF" id="PIRSF019217">
    <property type="entry name" value="Acetone_carboxlyase_gsu"/>
    <property type="match status" value="1"/>
</dbReference>
<gene>
    <name evidence="1" type="ORF">QO011_005326</name>
</gene>
<organism evidence="1 2">
    <name type="scientific">Labrys wisconsinensis</name>
    <dbReference type="NCBI Taxonomy" id="425677"/>
    <lineage>
        <taxon>Bacteria</taxon>
        <taxon>Pseudomonadati</taxon>
        <taxon>Pseudomonadota</taxon>
        <taxon>Alphaproteobacteria</taxon>
        <taxon>Hyphomicrobiales</taxon>
        <taxon>Xanthobacteraceae</taxon>
        <taxon>Labrys</taxon>
    </lineage>
</organism>
<comment type="caution">
    <text evidence="1">The sequence shown here is derived from an EMBL/GenBank/DDBJ whole genome shotgun (WGS) entry which is preliminary data.</text>
</comment>
<dbReference type="RefSeq" id="WP_307278907.1">
    <property type="nucleotide sequence ID" value="NZ_JAUSVX010000011.1"/>
</dbReference>
<sequence>MSRYSKQTIRELVAGTLPWHQTRQIMSAYKDDSRFFTYLDVLQERVAWKDRILLPIGDHLFIAETPNGRVTKCECGQEFGHYKQNWKLGAHIRVRRSEAALREIYPNSDIPDPEWMEIREFLCQSCGTLHEVEAAAPGYPIVHDFEPDLEGFYREWLKQPLEAEEARR</sequence>
<reference evidence="1 2" key="1">
    <citation type="submission" date="2023-07" db="EMBL/GenBank/DDBJ databases">
        <title>Genomic Encyclopedia of Type Strains, Phase IV (KMG-IV): sequencing the most valuable type-strain genomes for metagenomic binning, comparative biology and taxonomic classification.</title>
        <authorList>
            <person name="Goeker M."/>
        </authorList>
    </citation>
    <scope>NUCLEOTIDE SEQUENCE [LARGE SCALE GENOMIC DNA]</scope>
    <source>
        <strain evidence="1 2">DSM 19619</strain>
    </source>
</reference>
<keyword evidence="1" id="KW-0436">Ligase</keyword>
<dbReference type="GO" id="GO:0018710">
    <property type="term" value="F:acetone carboxylase activity"/>
    <property type="evidence" value="ECO:0007669"/>
    <property type="project" value="UniProtKB-EC"/>
</dbReference>
<dbReference type="InterPro" id="IPR016750">
    <property type="entry name" value="Aceto_COase_bsu/gsu"/>
</dbReference>